<dbReference type="EMBL" id="CH474000">
    <property type="protein sequence ID" value="EDL91730.1"/>
    <property type="molecule type" value="Genomic_DNA"/>
</dbReference>
<organism evidence="1 2">
    <name type="scientific">Rattus norvegicus</name>
    <name type="common">Rat</name>
    <dbReference type="NCBI Taxonomy" id="10116"/>
    <lineage>
        <taxon>Eukaryota</taxon>
        <taxon>Metazoa</taxon>
        <taxon>Chordata</taxon>
        <taxon>Craniata</taxon>
        <taxon>Vertebrata</taxon>
        <taxon>Euteleostomi</taxon>
        <taxon>Mammalia</taxon>
        <taxon>Eutheria</taxon>
        <taxon>Euarchontoglires</taxon>
        <taxon>Glires</taxon>
        <taxon>Rodentia</taxon>
        <taxon>Myomorpha</taxon>
        <taxon>Muroidea</taxon>
        <taxon>Muridae</taxon>
        <taxon>Murinae</taxon>
        <taxon>Rattus</taxon>
    </lineage>
</organism>
<proteinExistence type="predicted"/>
<dbReference type="AlphaFoldDB" id="A6JST2"/>
<evidence type="ECO:0000313" key="1">
    <source>
        <dbReference type="EMBL" id="EDL91730.1"/>
    </source>
</evidence>
<sequence>MAMDAETKEDVLRSFPITDPVCCQPLLTGLVNTLHGERPSSLMQKP</sequence>
<gene>
    <name evidence="1" type="ORF">rCG_24058</name>
</gene>
<protein>
    <submittedName>
        <fullName evidence="1">RCG24058</fullName>
    </submittedName>
</protein>
<accession>A6JST2</accession>
<dbReference type="Proteomes" id="UP000234681">
    <property type="component" value="Chromosome 13"/>
</dbReference>
<reference evidence="2" key="1">
    <citation type="submission" date="2005-09" db="EMBL/GenBank/DDBJ databases">
        <authorList>
            <person name="Mural R.J."/>
            <person name="Li P.W."/>
            <person name="Adams M.D."/>
            <person name="Amanatides P.G."/>
            <person name="Baden-Tillson H."/>
            <person name="Barnstead M."/>
            <person name="Chin S.H."/>
            <person name="Dew I."/>
            <person name="Evans C.A."/>
            <person name="Ferriera S."/>
            <person name="Flanigan M."/>
            <person name="Fosler C."/>
            <person name="Glodek A."/>
            <person name="Gu Z."/>
            <person name="Holt R.A."/>
            <person name="Jennings D."/>
            <person name="Kraft C.L."/>
            <person name="Lu F."/>
            <person name="Nguyen T."/>
            <person name="Nusskern D.R."/>
            <person name="Pfannkoch C.M."/>
            <person name="Sitter C."/>
            <person name="Sutton G.G."/>
            <person name="Venter J.C."/>
            <person name="Wang Z."/>
            <person name="Woodage T."/>
            <person name="Zheng X.H."/>
            <person name="Zhong F."/>
        </authorList>
    </citation>
    <scope>NUCLEOTIDE SEQUENCE [LARGE SCALE GENOMIC DNA]</scope>
    <source>
        <strain>BN</strain>
        <strain evidence="2">Sprague-Dawley</strain>
    </source>
</reference>
<name>A6JST2_RAT</name>
<evidence type="ECO:0000313" key="2">
    <source>
        <dbReference type="Proteomes" id="UP000234681"/>
    </source>
</evidence>